<protein>
    <submittedName>
        <fullName evidence="2">Uncharacterized protein</fullName>
    </submittedName>
</protein>
<keyword evidence="3" id="KW-1185">Reference proteome</keyword>
<evidence type="ECO:0000313" key="3">
    <source>
        <dbReference type="Proteomes" id="UP001234178"/>
    </source>
</evidence>
<organism evidence="2 3">
    <name type="scientific">Daphnia magna</name>
    <dbReference type="NCBI Taxonomy" id="35525"/>
    <lineage>
        <taxon>Eukaryota</taxon>
        <taxon>Metazoa</taxon>
        <taxon>Ecdysozoa</taxon>
        <taxon>Arthropoda</taxon>
        <taxon>Crustacea</taxon>
        <taxon>Branchiopoda</taxon>
        <taxon>Diplostraca</taxon>
        <taxon>Cladocera</taxon>
        <taxon>Anomopoda</taxon>
        <taxon>Daphniidae</taxon>
        <taxon>Daphnia</taxon>
    </lineage>
</organism>
<reference evidence="2 3" key="1">
    <citation type="journal article" date="2023" name="Nucleic Acids Res.">
        <title>The hologenome of Daphnia magna reveals possible DNA methylation and microbiome-mediated evolution of the host genome.</title>
        <authorList>
            <person name="Chaturvedi A."/>
            <person name="Li X."/>
            <person name="Dhandapani V."/>
            <person name="Marshall H."/>
            <person name="Kissane S."/>
            <person name="Cuenca-Cambronero M."/>
            <person name="Asole G."/>
            <person name="Calvet F."/>
            <person name="Ruiz-Romero M."/>
            <person name="Marangio P."/>
            <person name="Guigo R."/>
            <person name="Rago D."/>
            <person name="Mirbahai L."/>
            <person name="Eastwood N."/>
            <person name="Colbourne J.K."/>
            <person name="Zhou J."/>
            <person name="Mallon E."/>
            <person name="Orsini L."/>
        </authorList>
    </citation>
    <scope>NUCLEOTIDE SEQUENCE [LARGE SCALE GENOMIC DNA]</scope>
    <source>
        <strain evidence="2">LRV0_1</strain>
    </source>
</reference>
<gene>
    <name evidence="2" type="ORF">OUZ56_032428</name>
</gene>
<evidence type="ECO:0000313" key="2">
    <source>
        <dbReference type="EMBL" id="KAK4045021.1"/>
    </source>
</evidence>
<dbReference type="Proteomes" id="UP001234178">
    <property type="component" value="Unassembled WGS sequence"/>
</dbReference>
<name>A0ABR0B8V3_9CRUS</name>
<evidence type="ECO:0000256" key="1">
    <source>
        <dbReference type="SAM" id="MobiDB-lite"/>
    </source>
</evidence>
<feature type="region of interest" description="Disordered" evidence="1">
    <location>
        <begin position="180"/>
        <end position="199"/>
    </location>
</feature>
<accession>A0ABR0B8V3</accession>
<sequence>MRAQTVSARSPARCRCRKECAKRRKCWGASGYRLEFTGTSTVGGNRRLRERRVARAHEGARRAGRDRLPDRRRHVPRVPFVVVERVPLEGRTRLCAGLPREEEPFSGADDDVTEAVAVCISERGGSGHPAAGELRPSVGGAPTCVGCMQEVTTRACYDFRIAIAGNVSDGMVHKERVVSKDRRRAGHHKAGLPVPGGKKKLAPLHAAARTKGEGELEGGAACYHVGMAVLVEVAKRRLRQKRKKRVFIRLCEAPKNAQELARKIGPSAFVIDDGPWVTPEHNRAVPVPLEDDFELAIAIEIAERGCSGNALADDWEELDGADTHRPVRQERAARGVHSAAINRDLVTPGDKIEDAIAVQVANRRRRHDPRLSGRFRTLDGDGEAGELVAIASKSVHFPVKRAEDDVELSVSVEIDEGR</sequence>
<dbReference type="EMBL" id="JAOYFB010000041">
    <property type="protein sequence ID" value="KAK4045021.1"/>
    <property type="molecule type" value="Genomic_DNA"/>
</dbReference>
<feature type="compositionally biased region" description="Basic residues" evidence="1">
    <location>
        <begin position="181"/>
        <end position="190"/>
    </location>
</feature>
<comment type="caution">
    <text evidence="2">The sequence shown here is derived from an EMBL/GenBank/DDBJ whole genome shotgun (WGS) entry which is preliminary data.</text>
</comment>
<proteinExistence type="predicted"/>